<keyword evidence="3" id="KW-1185">Reference proteome</keyword>
<evidence type="ECO:0000313" key="2">
    <source>
        <dbReference type="EMBL" id="KAJ7390577.1"/>
    </source>
</evidence>
<comment type="caution">
    <text evidence="2">The sequence shown here is derived from an EMBL/GenBank/DDBJ whole genome shotgun (WGS) entry which is preliminary data.</text>
</comment>
<feature type="region of interest" description="Disordered" evidence="1">
    <location>
        <begin position="45"/>
        <end position="67"/>
    </location>
</feature>
<sequence>MQSFGTGKRRKIVPRSLHRRPWTSSSIMFKCDKSDVQRSLLSRAMAGRKKGRSADAEIPPAPKQNTARRALVQEQLAEKENFPMLEIVLPGVQEIAETKKTLSDM</sequence>
<dbReference type="EMBL" id="MU825414">
    <property type="protein sequence ID" value="KAJ7390577.1"/>
    <property type="molecule type" value="Genomic_DNA"/>
</dbReference>
<proteinExistence type="predicted"/>
<evidence type="ECO:0000313" key="3">
    <source>
        <dbReference type="Proteomes" id="UP001163046"/>
    </source>
</evidence>
<gene>
    <name evidence="2" type="ORF">OS493_023965</name>
</gene>
<evidence type="ECO:0000256" key="1">
    <source>
        <dbReference type="SAM" id="MobiDB-lite"/>
    </source>
</evidence>
<reference evidence="2" key="1">
    <citation type="submission" date="2023-01" db="EMBL/GenBank/DDBJ databases">
        <title>Genome assembly of the deep-sea coral Lophelia pertusa.</title>
        <authorList>
            <person name="Herrera S."/>
            <person name="Cordes E."/>
        </authorList>
    </citation>
    <scope>NUCLEOTIDE SEQUENCE</scope>
    <source>
        <strain evidence="2">USNM1676648</strain>
        <tissue evidence="2">Polyp</tissue>
    </source>
</reference>
<name>A0A9W9ZZ75_9CNID</name>
<organism evidence="2 3">
    <name type="scientific">Desmophyllum pertusum</name>
    <dbReference type="NCBI Taxonomy" id="174260"/>
    <lineage>
        <taxon>Eukaryota</taxon>
        <taxon>Metazoa</taxon>
        <taxon>Cnidaria</taxon>
        <taxon>Anthozoa</taxon>
        <taxon>Hexacorallia</taxon>
        <taxon>Scleractinia</taxon>
        <taxon>Caryophylliina</taxon>
        <taxon>Caryophylliidae</taxon>
        <taxon>Desmophyllum</taxon>
    </lineage>
</organism>
<protein>
    <submittedName>
        <fullName evidence="2">Uncharacterized protein</fullName>
    </submittedName>
</protein>
<dbReference type="AlphaFoldDB" id="A0A9W9ZZ75"/>
<dbReference type="Proteomes" id="UP001163046">
    <property type="component" value="Unassembled WGS sequence"/>
</dbReference>
<accession>A0A9W9ZZ75</accession>